<reference evidence="3" key="1">
    <citation type="submission" date="2009-12" db="EMBL/GenBank/DDBJ databases">
        <title>Complete sequence of Treponema primitia strain ZAS-2.</title>
        <authorList>
            <person name="Tetu S.G."/>
            <person name="Matson E."/>
            <person name="Ren Q."/>
            <person name="Seshadri R."/>
            <person name="Elbourne L."/>
            <person name="Hassan K.A."/>
            <person name="Durkin A."/>
            <person name="Radune D."/>
            <person name="Mohamoud Y."/>
            <person name="Shay R."/>
            <person name="Jin S."/>
            <person name="Zhang X."/>
            <person name="Lucey K."/>
            <person name="Ballor N.R."/>
            <person name="Ottesen E."/>
            <person name="Rosenthal R."/>
            <person name="Allen A."/>
            <person name="Leadbetter J.R."/>
            <person name="Paulsen I.T."/>
        </authorList>
    </citation>
    <scope>NUCLEOTIDE SEQUENCE [LARGE SCALE GENOMIC DNA]</scope>
    <source>
        <strain evidence="3">ATCC BAA-887 / DSM 12427 / ZAS-2</strain>
    </source>
</reference>
<protein>
    <submittedName>
        <fullName evidence="2">Uncharacterized protein</fullName>
    </submittedName>
</protein>
<keyword evidence="1" id="KW-0472">Membrane</keyword>
<accession>F5YKZ1</accession>
<evidence type="ECO:0000256" key="1">
    <source>
        <dbReference type="SAM" id="Phobius"/>
    </source>
</evidence>
<evidence type="ECO:0000313" key="3">
    <source>
        <dbReference type="Proteomes" id="UP000009223"/>
    </source>
</evidence>
<dbReference type="Proteomes" id="UP000009223">
    <property type="component" value="Chromosome"/>
</dbReference>
<organism evidence="2 3">
    <name type="scientific">Treponema primitia (strain ATCC BAA-887 / DSM 12427 / ZAS-2)</name>
    <dbReference type="NCBI Taxonomy" id="545694"/>
    <lineage>
        <taxon>Bacteria</taxon>
        <taxon>Pseudomonadati</taxon>
        <taxon>Spirochaetota</taxon>
        <taxon>Spirochaetia</taxon>
        <taxon>Spirochaetales</taxon>
        <taxon>Treponemataceae</taxon>
        <taxon>Treponema</taxon>
    </lineage>
</organism>
<keyword evidence="1" id="KW-1133">Transmembrane helix</keyword>
<sequence>MIRNVTGSSVKEMANKQYICLLNKFPVLTMILLCFWQRQT</sequence>
<dbReference type="EMBL" id="CP001843">
    <property type="protein sequence ID" value="AEF86347.1"/>
    <property type="molecule type" value="Genomic_DNA"/>
</dbReference>
<gene>
    <name evidence="2" type="ordered locus">TREPR_3222</name>
</gene>
<keyword evidence="3" id="KW-1185">Reference proteome</keyword>
<evidence type="ECO:0000313" key="2">
    <source>
        <dbReference type="EMBL" id="AEF86347.1"/>
    </source>
</evidence>
<dbReference type="KEGG" id="tpi:TREPR_3222"/>
<reference evidence="2 3" key="2">
    <citation type="journal article" date="2011" name="ISME J.">
        <title>RNA-seq reveals cooperative metabolic interactions between two termite-gut spirochete species in co-culture.</title>
        <authorList>
            <person name="Rosenthal A.Z."/>
            <person name="Matson E.G."/>
            <person name="Eldar A."/>
            <person name="Leadbetter J.R."/>
        </authorList>
    </citation>
    <scope>NUCLEOTIDE SEQUENCE [LARGE SCALE GENOMIC DNA]</scope>
    <source>
        <strain evidence="3">ATCC BAA-887 / DSM 12427 / ZAS-2</strain>
    </source>
</reference>
<proteinExistence type="predicted"/>
<dbReference type="HOGENOM" id="CLU_3298169_0_0_12"/>
<dbReference type="AlphaFoldDB" id="F5YKZ1"/>
<feature type="transmembrane region" description="Helical" evidence="1">
    <location>
        <begin position="21"/>
        <end position="38"/>
    </location>
</feature>
<keyword evidence="1" id="KW-0812">Transmembrane</keyword>
<name>F5YKZ1_TREPZ</name>